<sequence length="294" mass="31365">MTQTIGLIDVGGTSIKLGAWADQQVHTYPAIPTPATLEEFYTALTTAVEQMKRDYHISGVGISSPGAVNKQSGQIEGASAIPYIHYFNIHSALVEKFGLPVTIENDANCAALAEVAAGAGKDVDNLIFMIIGTGIGGAIIEHKQVEHGAHLFGGELGYMLMDDQSTLSELGSPVRVGKRYTKRVNDGKTYSGKDVFALADQGNTDAQAEVQTMYAALAKAIYNLQYSFDPEKIVLGGAVSNNPELIPGILAEIKKIRKIVTIAPFDPEVVPCAFTDGANLRGAAVDFMNTYPEK</sequence>
<comment type="similarity">
    <text evidence="1">Belongs to the ROK (NagC/XylR) family.</text>
</comment>
<dbReference type="EMBL" id="JQCL01000029">
    <property type="protein sequence ID" value="KRO14001.1"/>
    <property type="molecule type" value="Genomic_DNA"/>
</dbReference>
<dbReference type="PANTHER" id="PTHR18964">
    <property type="entry name" value="ROK (REPRESSOR, ORF, KINASE) FAMILY"/>
    <property type="match status" value="1"/>
</dbReference>
<protein>
    <submittedName>
        <fullName evidence="2">Sugar kinase and transcription regulator</fullName>
    </submittedName>
</protein>
<organism evidence="2 3">
    <name type="scientific">Lactiplantibacillus xiangfangensis</name>
    <dbReference type="NCBI Taxonomy" id="942150"/>
    <lineage>
        <taxon>Bacteria</taxon>
        <taxon>Bacillati</taxon>
        <taxon>Bacillota</taxon>
        <taxon>Bacilli</taxon>
        <taxon>Lactobacillales</taxon>
        <taxon>Lactobacillaceae</taxon>
        <taxon>Lactiplantibacillus</taxon>
    </lineage>
</organism>
<dbReference type="InterPro" id="IPR000600">
    <property type="entry name" value="ROK"/>
</dbReference>
<keyword evidence="2" id="KW-0418">Kinase</keyword>
<comment type="caution">
    <text evidence="2">The sequence shown here is derived from an EMBL/GenBank/DDBJ whole genome shotgun (WGS) entry which is preliminary data.</text>
</comment>
<name>A0A0R2MJW6_9LACO</name>
<keyword evidence="3" id="KW-1185">Reference proteome</keyword>
<reference evidence="2 3" key="1">
    <citation type="journal article" date="2015" name="Genome Announc.">
        <title>Expanding the biotechnology potential of lactobacilli through comparative genomics of 213 strains and associated genera.</title>
        <authorList>
            <person name="Sun Z."/>
            <person name="Harris H.M."/>
            <person name="McCann A."/>
            <person name="Guo C."/>
            <person name="Argimon S."/>
            <person name="Zhang W."/>
            <person name="Yang X."/>
            <person name="Jeffery I.B."/>
            <person name="Cooney J.C."/>
            <person name="Kagawa T.F."/>
            <person name="Liu W."/>
            <person name="Song Y."/>
            <person name="Salvetti E."/>
            <person name="Wrobel A."/>
            <person name="Rasinkangas P."/>
            <person name="Parkhill J."/>
            <person name="Rea M.C."/>
            <person name="O'Sullivan O."/>
            <person name="Ritari J."/>
            <person name="Douillard F.P."/>
            <person name="Paul Ross R."/>
            <person name="Yang R."/>
            <person name="Briner A.E."/>
            <person name="Felis G.E."/>
            <person name="de Vos W.M."/>
            <person name="Barrangou R."/>
            <person name="Klaenhammer T.R."/>
            <person name="Caufield P.W."/>
            <person name="Cui Y."/>
            <person name="Zhang H."/>
            <person name="O'Toole P.W."/>
        </authorList>
    </citation>
    <scope>NUCLEOTIDE SEQUENCE [LARGE SCALE GENOMIC DNA]</scope>
    <source>
        <strain evidence="2 3">LMG 26013</strain>
    </source>
</reference>
<dbReference type="STRING" id="942150.IV64_GL001837"/>
<dbReference type="PANTHER" id="PTHR18964:SF170">
    <property type="entry name" value="SUGAR KINASE"/>
    <property type="match status" value="1"/>
</dbReference>
<evidence type="ECO:0000313" key="2">
    <source>
        <dbReference type="EMBL" id="KRO14001.1"/>
    </source>
</evidence>
<evidence type="ECO:0000256" key="1">
    <source>
        <dbReference type="ARBA" id="ARBA00006479"/>
    </source>
</evidence>
<dbReference type="RefSeq" id="WP_057705614.1">
    <property type="nucleotide sequence ID" value="NZ_JQCL01000029.1"/>
</dbReference>
<dbReference type="OrthoDB" id="9795247at2"/>
<evidence type="ECO:0000313" key="3">
    <source>
        <dbReference type="Proteomes" id="UP000051783"/>
    </source>
</evidence>
<dbReference type="GO" id="GO:0016301">
    <property type="term" value="F:kinase activity"/>
    <property type="evidence" value="ECO:0007669"/>
    <property type="project" value="UniProtKB-KW"/>
</dbReference>
<proteinExistence type="inferred from homology"/>
<dbReference type="Proteomes" id="UP000051783">
    <property type="component" value="Unassembled WGS sequence"/>
</dbReference>
<dbReference type="Gene3D" id="3.30.420.40">
    <property type="match status" value="2"/>
</dbReference>
<dbReference type="SUPFAM" id="SSF53067">
    <property type="entry name" value="Actin-like ATPase domain"/>
    <property type="match status" value="1"/>
</dbReference>
<accession>A0A0R2MJW6</accession>
<dbReference type="InterPro" id="IPR043129">
    <property type="entry name" value="ATPase_NBD"/>
</dbReference>
<gene>
    <name evidence="2" type="ORF">IV64_GL001837</name>
</gene>
<dbReference type="Pfam" id="PF00480">
    <property type="entry name" value="ROK"/>
    <property type="match status" value="1"/>
</dbReference>
<dbReference type="PATRIC" id="fig|942150.3.peg.1910"/>
<keyword evidence="2" id="KW-0808">Transferase</keyword>
<dbReference type="AlphaFoldDB" id="A0A0R2MJW6"/>